<evidence type="ECO:0000256" key="1">
    <source>
        <dbReference type="ARBA" id="ARBA00010617"/>
    </source>
</evidence>
<dbReference type="InterPro" id="IPR036396">
    <property type="entry name" value="Cyt_P450_sf"/>
</dbReference>
<evidence type="ECO:0000313" key="3">
    <source>
        <dbReference type="Proteomes" id="UP001056035"/>
    </source>
</evidence>
<dbReference type="PANTHER" id="PTHR46696">
    <property type="entry name" value="P450, PUTATIVE (EUROFUNG)-RELATED"/>
    <property type="match status" value="1"/>
</dbReference>
<dbReference type="SUPFAM" id="SSF48264">
    <property type="entry name" value="Cytochrome P450"/>
    <property type="match status" value="1"/>
</dbReference>
<protein>
    <recommendedName>
        <fullName evidence="4">Cytochrome P450</fullName>
    </recommendedName>
</protein>
<comment type="similarity">
    <text evidence="1">Belongs to the cytochrome P450 family.</text>
</comment>
<sequence>MAITDIDLTDIRLWVDDVPWDLFAHCRYEAPVHWSPPGHGPEVRGVWSLTRHADIACVGSDVVTFSPQRTHTGFEMAADVSPRGRQERTIATDPVRHDLLGAVVGNVFSARRLMHQAERIRGIVVTCLEELAVRDVADLVGHVAQTVPARVLGSLLGMPPADDQKLVRWTTMLTEFEPCQLFGHGECPAEGEVAAEFCGLREIRIGDQDRAYRGACG</sequence>
<dbReference type="Proteomes" id="UP001056035">
    <property type="component" value="Chromosome"/>
</dbReference>
<evidence type="ECO:0008006" key="4">
    <source>
        <dbReference type="Google" id="ProtNLM"/>
    </source>
</evidence>
<dbReference type="PANTHER" id="PTHR46696:SF1">
    <property type="entry name" value="CYTOCHROME P450 YJIB-RELATED"/>
    <property type="match status" value="1"/>
</dbReference>
<reference evidence="2 3" key="1">
    <citation type="submission" date="2022-06" db="EMBL/GenBank/DDBJ databases">
        <title>Paraconexibacter antarcticus.</title>
        <authorList>
            <person name="Kim C.S."/>
        </authorList>
    </citation>
    <scope>NUCLEOTIDE SEQUENCE [LARGE SCALE GENOMIC DNA]</scope>
    <source>
        <strain evidence="2 3">02-257</strain>
    </source>
</reference>
<evidence type="ECO:0000313" key="2">
    <source>
        <dbReference type="EMBL" id="UTI66151.1"/>
    </source>
</evidence>
<accession>A0ABY5DYB0</accession>
<dbReference type="EMBL" id="CP098502">
    <property type="protein sequence ID" value="UTI66151.1"/>
    <property type="molecule type" value="Genomic_DNA"/>
</dbReference>
<dbReference type="Gene3D" id="1.10.630.10">
    <property type="entry name" value="Cytochrome P450"/>
    <property type="match status" value="1"/>
</dbReference>
<proteinExistence type="inferred from homology"/>
<gene>
    <name evidence="2" type="ORF">NBH00_08085</name>
</gene>
<organism evidence="2 3">
    <name type="scientific">Paraconexibacter antarcticus</name>
    <dbReference type="NCBI Taxonomy" id="2949664"/>
    <lineage>
        <taxon>Bacteria</taxon>
        <taxon>Bacillati</taxon>
        <taxon>Actinomycetota</taxon>
        <taxon>Thermoleophilia</taxon>
        <taxon>Solirubrobacterales</taxon>
        <taxon>Paraconexibacteraceae</taxon>
        <taxon>Paraconexibacter</taxon>
    </lineage>
</organism>
<keyword evidence="3" id="KW-1185">Reference proteome</keyword>
<dbReference type="RefSeq" id="WP_254572826.1">
    <property type="nucleotide sequence ID" value="NZ_CP098502.1"/>
</dbReference>
<name>A0ABY5DYB0_9ACTN</name>